<keyword evidence="3" id="KW-1185">Reference proteome</keyword>
<dbReference type="AlphaFoldDB" id="A0A397GYT3"/>
<accession>A0A397GYT3</accession>
<feature type="domain" description="Protein argonaute N-terminal" evidence="1">
    <location>
        <begin position="191"/>
        <end position="263"/>
    </location>
</feature>
<dbReference type="InterPro" id="IPR032474">
    <property type="entry name" value="Argonaute_N"/>
</dbReference>
<dbReference type="Pfam" id="PF16486">
    <property type="entry name" value="ArgoN"/>
    <property type="match status" value="1"/>
</dbReference>
<reference evidence="2 3" key="1">
    <citation type="submission" date="2018-08" db="EMBL/GenBank/DDBJ databases">
        <title>Draft genome sequences of two Aspergillus turcosus clinical strains isolated from bronchoalveolar lavage fluid: one azole-susceptible and the other azole-resistant.</title>
        <authorList>
            <person name="Parent-Michaud M."/>
            <person name="Dufresne P.J."/>
            <person name="Fournier E."/>
            <person name="Martineau C."/>
            <person name="Moreira S."/>
            <person name="Perkins V."/>
            <person name="De Repentigny L."/>
            <person name="Dufresne S.F."/>
        </authorList>
    </citation>
    <scope>NUCLEOTIDE SEQUENCE [LARGE SCALE GENOMIC DNA]</scope>
    <source>
        <strain evidence="2">HMR AF 1038</strain>
    </source>
</reference>
<dbReference type="OrthoDB" id="3560195at2759"/>
<evidence type="ECO:0000313" key="2">
    <source>
        <dbReference type="EMBL" id="RLL94767.1"/>
    </source>
</evidence>
<dbReference type="STRING" id="1245748.A0A397GYT3"/>
<organism evidence="2 3">
    <name type="scientific">Aspergillus turcosus</name>
    <dbReference type="NCBI Taxonomy" id="1245748"/>
    <lineage>
        <taxon>Eukaryota</taxon>
        <taxon>Fungi</taxon>
        <taxon>Dikarya</taxon>
        <taxon>Ascomycota</taxon>
        <taxon>Pezizomycotina</taxon>
        <taxon>Eurotiomycetes</taxon>
        <taxon>Eurotiomycetidae</taxon>
        <taxon>Eurotiales</taxon>
        <taxon>Aspergillaceae</taxon>
        <taxon>Aspergillus</taxon>
        <taxon>Aspergillus subgen. Fumigati</taxon>
    </lineage>
</organism>
<proteinExistence type="predicted"/>
<comment type="caution">
    <text evidence="2">The sequence shown here is derived from an EMBL/GenBank/DDBJ whole genome shotgun (WGS) entry which is preliminary data.</text>
</comment>
<sequence length="275" mass="30591">MKTTILLFPSSSLDSNGITIHKGKIGCEQAGYNGDDEDEARDTKNRDIVFLDNVVRNPNGKVDFAIWRLSLEVHESTGQTFIMPDKQAVVTLYPLFQPDVLPFHSLTFTPDTDFGSSILHAISAVAVLPPALWAPMWAPASRWQMPPSCLAPPANKRKRQKCGKCAKSHTGPCWPRPQIWPPGGVHNQTGKEIEVLMNAYPITKFPTRNVYQYDVQIGNGVEKNAVIKKVWNCNARKAALKQIVFDGQKLAWSMNNYPNGLNVVVDLFSCIEAIC</sequence>
<protein>
    <recommendedName>
        <fullName evidence="1">Protein argonaute N-terminal domain-containing protein</fullName>
    </recommendedName>
</protein>
<dbReference type="EMBL" id="NIDN02000186">
    <property type="protein sequence ID" value="RLL94767.1"/>
    <property type="molecule type" value="Genomic_DNA"/>
</dbReference>
<gene>
    <name evidence="2" type="ORF">CFD26_105004</name>
</gene>
<evidence type="ECO:0000259" key="1">
    <source>
        <dbReference type="Pfam" id="PF16486"/>
    </source>
</evidence>
<evidence type="ECO:0000313" key="3">
    <source>
        <dbReference type="Proteomes" id="UP000215289"/>
    </source>
</evidence>
<name>A0A397GYT3_9EURO</name>
<dbReference type="Proteomes" id="UP000215289">
    <property type="component" value="Unassembled WGS sequence"/>
</dbReference>